<evidence type="ECO:0000256" key="1">
    <source>
        <dbReference type="SAM" id="MobiDB-lite"/>
    </source>
</evidence>
<dbReference type="PANTHER" id="PTHR33104:SF2">
    <property type="entry name" value="CXC3 LIKE CYSTEINE CLUSTER DOMAIN-CONTAINING PROTEIN"/>
    <property type="match status" value="1"/>
</dbReference>
<feature type="domain" description="CxC2-like cysteine cluster KDZ transposase-associated" evidence="2">
    <location>
        <begin position="189"/>
        <end position="280"/>
    </location>
</feature>
<feature type="region of interest" description="Disordered" evidence="1">
    <location>
        <begin position="57"/>
        <end position="87"/>
    </location>
</feature>
<keyword evidence="4" id="KW-1185">Reference proteome</keyword>
<protein>
    <recommendedName>
        <fullName evidence="2">CxC2-like cysteine cluster KDZ transposase-associated domain-containing protein</fullName>
    </recommendedName>
</protein>
<feature type="region of interest" description="Disordered" evidence="1">
    <location>
        <begin position="1210"/>
        <end position="1242"/>
    </location>
</feature>
<name>A0ABR1JDH3_9AGAR</name>
<dbReference type="InterPro" id="IPR041457">
    <property type="entry name" value="CxC2_KDZ-assoc"/>
</dbReference>
<organism evidence="3 4">
    <name type="scientific">Marasmiellus scandens</name>
    <dbReference type="NCBI Taxonomy" id="2682957"/>
    <lineage>
        <taxon>Eukaryota</taxon>
        <taxon>Fungi</taxon>
        <taxon>Dikarya</taxon>
        <taxon>Basidiomycota</taxon>
        <taxon>Agaricomycotina</taxon>
        <taxon>Agaricomycetes</taxon>
        <taxon>Agaricomycetidae</taxon>
        <taxon>Agaricales</taxon>
        <taxon>Marasmiineae</taxon>
        <taxon>Omphalotaceae</taxon>
        <taxon>Marasmiellus</taxon>
    </lineage>
</organism>
<dbReference type="Pfam" id="PF18758">
    <property type="entry name" value="KDZ"/>
    <property type="match status" value="1"/>
</dbReference>
<feature type="compositionally biased region" description="Acidic residues" evidence="1">
    <location>
        <begin position="1136"/>
        <end position="1171"/>
    </location>
</feature>
<dbReference type="InterPro" id="IPR040521">
    <property type="entry name" value="KDZ"/>
</dbReference>
<dbReference type="PANTHER" id="PTHR33104">
    <property type="entry name" value="SI:DKEY-29D5.2"/>
    <property type="match status" value="1"/>
</dbReference>
<evidence type="ECO:0000259" key="2">
    <source>
        <dbReference type="Pfam" id="PF18803"/>
    </source>
</evidence>
<evidence type="ECO:0000313" key="4">
    <source>
        <dbReference type="Proteomes" id="UP001498398"/>
    </source>
</evidence>
<reference evidence="3 4" key="1">
    <citation type="submission" date="2024-01" db="EMBL/GenBank/DDBJ databases">
        <title>A draft genome for the cacao thread blight pathogen Marasmiellus scandens.</title>
        <authorList>
            <person name="Baruah I.K."/>
            <person name="Leung J."/>
            <person name="Bukari Y."/>
            <person name="Amoako-Attah I."/>
            <person name="Meinhardt L.W."/>
            <person name="Bailey B.A."/>
            <person name="Cohen S.P."/>
        </authorList>
    </citation>
    <scope>NUCLEOTIDE SEQUENCE [LARGE SCALE GENOMIC DNA]</scope>
    <source>
        <strain evidence="3 4">GH-19</strain>
    </source>
</reference>
<accession>A0ABR1JDH3</accession>
<feature type="region of interest" description="Disordered" evidence="1">
    <location>
        <begin position="1118"/>
        <end position="1186"/>
    </location>
</feature>
<gene>
    <name evidence="3" type="ORF">VKT23_009840</name>
</gene>
<feature type="compositionally biased region" description="Basic and acidic residues" evidence="1">
    <location>
        <begin position="948"/>
        <end position="962"/>
    </location>
</feature>
<comment type="caution">
    <text evidence="3">The sequence shown here is derived from an EMBL/GenBank/DDBJ whole genome shotgun (WGS) entry which is preliminary data.</text>
</comment>
<dbReference type="Proteomes" id="UP001498398">
    <property type="component" value="Unassembled WGS sequence"/>
</dbReference>
<feature type="compositionally biased region" description="Basic and acidic residues" evidence="1">
    <location>
        <begin position="1173"/>
        <end position="1182"/>
    </location>
</feature>
<proteinExistence type="predicted"/>
<evidence type="ECO:0000313" key="3">
    <source>
        <dbReference type="EMBL" id="KAK7458830.1"/>
    </source>
</evidence>
<feature type="compositionally biased region" description="Polar residues" evidence="1">
    <location>
        <begin position="924"/>
        <end position="933"/>
    </location>
</feature>
<feature type="compositionally biased region" description="Acidic residues" evidence="1">
    <location>
        <begin position="1211"/>
        <end position="1227"/>
    </location>
</feature>
<sequence>MSRKKMLAQNIKTMTEVRGGVGHVSMVTSTSAAGTTHQVVAKVASVVRVQETASPTCSDLDEAPLQSGDLPSDEQKKKKRKSKKKRRRCEIERQYQQRFPEILDLLIERSYHERVCEPCPCGRDNMLSLFLCRECIMSRPVCKKCFLATHEEKLFFHWAYEWDMNQGYFVKKDLSVLGGVLDFCRRGEIGCSGDAGNQPVHLIVARPNGVHSTKARYCRCASALSRWHQLFNADMFPATLEFPVMAFDFECLRNFDITTKTSRKSAYDYCQAMQRITDNMFPGNISDVYDNFLIIVRVWQTLMIHKWLGQGHGIDDQLEHRPKGNLVPLCPVCPEPGVNMEEGWERCPDELKHLHQSRKTLDGNFQANRFSKNADSDDISFFKGKSFFPSKDEVEEYERTVPQLQKFKHKADCGWIKAIARQDSKKFRGMDITGIINCQCDHVFVESTVNMKAGERFATTDLCVAKAEGLRPARPGQKQHDKVKSYDAMCAYCVNFKQRMKKYFPWLYEAVKFTRVCIPMVHVQNHADICLYIYASVYKPCVGRFIGETAEMLWPELNQIGGATRQMTPGRREDVIIFHMTYWNFRKQNNTPRTLYNDLVTAIELYRDHHDHFLGTCEALGEEKVNEWNMMDRSPQIDPKNKKVFQSVYAFDQSKAPTLEQLKDTLKRSPEFKQCGVTEVAVGEIVTFLMEGIEIQEVQRLLRRKVVSVKSRKYIDKAAERAEKEKLEKERTKLGDRITTWREVQAKFMSKCWESVARSKPNSAENEKLYLPSDFHLQDHRRLDLEALAEEEAILREAYGRDLIARLQYICQIISALRDRNIVHNRGQDQHTKNTKLLKTQEDSRQGKLADYNRNRKALMHLGKLDEEYFPFLTTKDTYCKSSELKRRVGDSRAIDGKLWTSGAYHTKAGPSSKPLLDREVVSNPGTQSSRMNVHQGAPKVSPRKTRMSKEKEKALEELAQERDDDEDSEGEEGKLWRVRPKGSFTQEEMDAFMEENRRVQFFRDEAQMERWLEQVEIKHAEFHRAIKYFGTFSKVWSTVAVTWKERQKRGHAAYARKQAAMYTVLKSECEALFKAAATIDDMLRVVPEGKTLSDQVLAFREKQKSLFWMVKSERPPFIDPSDTTPPIDKDLGYDEDKDEEEDVREVEEIESDLESNGEDDWDSEEEELNDENGVKHGREEVDPVDEMAGLAAARKSLEYRDKFEVKVAVEEEGEGEGEEEGEEEGQNEGMKGIVSPSVLAF</sequence>
<feature type="compositionally biased region" description="Basic residues" evidence="1">
    <location>
        <begin position="77"/>
        <end position="87"/>
    </location>
</feature>
<feature type="region of interest" description="Disordered" evidence="1">
    <location>
        <begin position="904"/>
        <end position="974"/>
    </location>
</feature>
<dbReference type="EMBL" id="JBANRG010000017">
    <property type="protein sequence ID" value="KAK7458830.1"/>
    <property type="molecule type" value="Genomic_DNA"/>
</dbReference>
<dbReference type="Pfam" id="PF18803">
    <property type="entry name" value="CxC2"/>
    <property type="match status" value="1"/>
</dbReference>